<dbReference type="OrthoDB" id="93327at2759"/>
<accession>A0A9W6X535</accession>
<reference evidence="1" key="1">
    <citation type="submission" date="2023-04" db="EMBL/GenBank/DDBJ databases">
        <title>Phytophthora lilii NBRC 32176.</title>
        <authorList>
            <person name="Ichikawa N."/>
            <person name="Sato H."/>
            <person name="Tonouchi N."/>
        </authorList>
    </citation>
    <scope>NUCLEOTIDE SEQUENCE</scope>
    <source>
        <strain evidence="1">NBRC 32176</strain>
    </source>
</reference>
<keyword evidence="2" id="KW-1185">Reference proteome</keyword>
<dbReference type="Proteomes" id="UP001165083">
    <property type="component" value="Unassembled WGS sequence"/>
</dbReference>
<evidence type="ECO:0000313" key="1">
    <source>
        <dbReference type="EMBL" id="GMF31177.1"/>
    </source>
</evidence>
<name>A0A9W6X535_9STRA</name>
<sequence length="103" mass="11752">MIVPVYWNASKKDVAPMTNRKLFKRKSVLSKYPKGWSLAKWEYSLPVDVSKAVFANFVVKCYRPGISRKVRSTFLEVFVMGSSTLLSTSEQNTLIGAIRSRMK</sequence>
<proteinExistence type="predicted"/>
<gene>
    <name evidence="1" type="ORF">Plil01_001333100</name>
</gene>
<evidence type="ECO:0000313" key="2">
    <source>
        <dbReference type="Proteomes" id="UP001165083"/>
    </source>
</evidence>
<dbReference type="AlphaFoldDB" id="A0A9W6X535"/>
<protein>
    <submittedName>
        <fullName evidence="1">Unnamed protein product</fullName>
    </submittedName>
</protein>
<comment type="caution">
    <text evidence="1">The sequence shown here is derived from an EMBL/GenBank/DDBJ whole genome shotgun (WGS) entry which is preliminary data.</text>
</comment>
<dbReference type="EMBL" id="BSXW01000886">
    <property type="protein sequence ID" value="GMF31177.1"/>
    <property type="molecule type" value="Genomic_DNA"/>
</dbReference>
<organism evidence="1 2">
    <name type="scientific">Phytophthora lilii</name>
    <dbReference type="NCBI Taxonomy" id="2077276"/>
    <lineage>
        <taxon>Eukaryota</taxon>
        <taxon>Sar</taxon>
        <taxon>Stramenopiles</taxon>
        <taxon>Oomycota</taxon>
        <taxon>Peronosporomycetes</taxon>
        <taxon>Peronosporales</taxon>
        <taxon>Peronosporaceae</taxon>
        <taxon>Phytophthora</taxon>
    </lineage>
</organism>